<reference evidence="7" key="1">
    <citation type="submission" date="2014-03" db="EMBL/GenBank/DDBJ databases">
        <title>The sialotranscriptome of Amblyomma triste, Amblyomma parvum and Amblyomma cajennense ticks, uncovered by 454-based RNA-seq.</title>
        <authorList>
            <person name="Garcia G.R."/>
            <person name="Gardinassi L.G."/>
            <person name="Ribeiro J.M."/>
            <person name="Anatriello E."/>
            <person name="Ferreira B.R."/>
            <person name="Moreira H.N."/>
            <person name="Mafra C."/>
            <person name="Olegario M.M."/>
            <person name="Szabo P.J."/>
            <person name="Miranda-Santos I.K."/>
            <person name="Maruyama S.R."/>
        </authorList>
    </citation>
    <scope>NUCLEOTIDE SEQUENCE</scope>
    <source>
        <strain evidence="7">Mato Grasso do Sul</strain>
        <tissue evidence="7">Salivary glands</tissue>
    </source>
</reference>
<comment type="subcellular location">
    <subcellularLocation>
        <location evidence="1">Membrane</location>
        <topology evidence="1">Multi-pass membrane protein</topology>
    </subcellularLocation>
</comment>
<organism evidence="7">
    <name type="scientific">Amblyomma triste</name>
    <name type="common">Neotropical tick</name>
    <dbReference type="NCBI Taxonomy" id="251400"/>
    <lineage>
        <taxon>Eukaryota</taxon>
        <taxon>Metazoa</taxon>
        <taxon>Ecdysozoa</taxon>
        <taxon>Arthropoda</taxon>
        <taxon>Chelicerata</taxon>
        <taxon>Arachnida</taxon>
        <taxon>Acari</taxon>
        <taxon>Parasitiformes</taxon>
        <taxon>Ixodida</taxon>
        <taxon>Ixodoidea</taxon>
        <taxon>Ixodidae</taxon>
        <taxon>Amblyomminae</taxon>
        <taxon>Amblyomma</taxon>
    </lineage>
</organism>
<accession>A0A023G530</accession>
<dbReference type="GO" id="GO:0022857">
    <property type="term" value="F:transmembrane transporter activity"/>
    <property type="evidence" value="ECO:0007669"/>
    <property type="project" value="InterPro"/>
</dbReference>
<evidence type="ECO:0000256" key="2">
    <source>
        <dbReference type="ARBA" id="ARBA00022448"/>
    </source>
</evidence>
<keyword evidence="4 6" id="KW-1133">Transmembrane helix</keyword>
<keyword evidence="3 6" id="KW-0812">Transmembrane</keyword>
<protein>
    <submittedName>
        <fullName evidence="7">Putative monocarboxylate transporter ixodes scapularis monocarboxylate transporter</fullName>
    </submittedName>
</protein>
<keyword evidence="2" id="KW-0813">Transport</keyword>
<dbReference type="GO" id="GO:0016020">
    <property type="term" value="C:membrane"/>
    <property type="evidence" value="ECO:0007669"/>
    <property type="project" value="UniProtKB-SubCell"/>
</dbReference>
<evidence type="ECO:0000256" key="5">
    <source>
        <dbReference type="ARBA" id="ARBA00023136"/>
    </source>
</evidence>
<dbReference type="EMBL" id="GBBM01006062">
    <property type="protein sequence ID" value="JAC29356.1"/>
    <property type="molecule type" value="mRNA"/>
</dbReference>
<evidence type="ECO:0000313" key="7">
    <source>
        <dbReference type="EMBL" id="JAC29356.1"/>
    </source>
</evidence>
<sequence>MKRPRFYIMAYTMGQLWFLITTLLTIVVDFAMDHGIPKWEGLSLVTVLTVSDLLSRFTSGLITDKRILAKSTVMAACCVVTASAYFTMPYLPSYPGLAALVVVVGWCNGTAITQSIVLCAELVEAKTFSLCLGVAYFLGAFALIERPLIIGYCRDQLGSYDGVFYLMAAVALSCASFVATSLPSRKNVARRSNS</sequence>
<dbReference type="PANTHER" id="PTHR43385">
    <property type="entry name" value="RIBOFLAVIN TRANSPORTER RIBJ"/>
    <property type="match status" value="1"/>
</dbReference>
<dbReference type="Pfam" id="PF07690">
    <property type="entry name" value="MFS_1"/>
    <property type="match status" value="1"/>
</dbReference>
<dbReference type="AlphaFoldDB" id="A0A023G530"/>
<evidence type="ECO:0000256" key="1">
    <source>
        <dbReference type="ARBA" id="ARBA00004141"/>
    </source>
</evidence>
<feature type="transmembrane region" description="Helical" evidence="6">
    <location>
        <begin position="97"/>
        <end position="120"/>
    </location>
</feature>
<evidence type="ECO:0000256" key="4">
    <source>
        <dbReference type="ARBA" id="ARBA00022989"/>
    </source>
</evidence>
<feature type="non-terminal residue" evidence="7">
    <location>
        <position position="194"/>
    </location>
</feature>
<keyword evidence="5 6" id="KW-0472">Membrane</keyword>
<proteinExistence type="evidence at transcript level"/>
<dbReference type="InterPro" id="IPR052983">
    <property type="entry name" value="MFS_Riboflavin_Transporter"/>
</dbReference>
<evidence type="ECO:0000256" key="6">
    <source>
        <dbReference type="SAM" id="Phobius"/>
    </source>
</evidence>
<name>A0A023G530_AMBTT</name>
<dbReference type="SUPFAM" id="SSF103473">
    <property type="entry name" value="MFS general substrate transporter"/>
    <property type="match status" value="1"/>
</dbReference>
<dbReference type="InterPro" id="IPR011701">
    <property type="entry name" value="MFS"/>
</dbReference>
<dbReference type="InterPro" id="IPR036259">
    <property type="entry name" value="MFS_trans_sf"/>
</dbReference>
<evidence type="ECO:0000256" key="3">
    <source>
        <dbReference type="ARBA" id="ARBA00022692"/>
    </source>
</evidence>
<feature type="transmembrane region" description="Helical" evidence="6">
    <location>
        <begin position="164"/>
        <end position="182"/>
    </location>
</feature>
<feature type="transmembrane region" description="Helical" evidence="6">
    <location>
        <begin position="71"/>
        <end position="91"/>
    </location>
</feature>
<feature type="transmembrane region" description="Helical" evidence="6">
    <location>
        <begin position="41"/>
        <end position="59"/>
    </location>
</feature>
<feature type="transmembrane region" description="Helical" evidence="6">
    <location>
        <begin position="127"/>
        <end position="144"/>
    </location>
</feature>
<dbReference type="PANTHER" id="PTHR43385:SF1">
    <property type="entry name" value="RIBOFLAVIN TRANSPORTER RIBJ"/>
    <property type="match status" value="1"/>
</dbReference>
<dbReference type="Gene3D" id="1.20.1250.20">
    <property type="entry name" value="MFS general substrate transporter like domains"/>
    <property type="match status" value="1"/>
</dbReference>